<dbReference type="Pfam" id="PF10198">
    <property type="entry name" value="Ada3"/>
    <property type="match status" value="1"/>
</dbReference>
<keyword evidence="4" id="KW-0804">Transcription</keyword>
<keyword evidence="8" id="KW-1185">Reference proteome</keyword>
<evidence type="ECO:0000313" key="7">
    <source>
        <dbReference type="EMBL" id="KAI9636349.1"/>
    </source>
</evidence>
<feature type="compositionally biased region" description="Polar residues" evidence="6">
    <location>
        <begin position="107"/>
        <end position="119"/>
    </location>
</feature>
<dbReference type="GO" id="GO:0000124">
    <property type="term" value="C:SAGA complex"/>
    <property type="evidence" value="ECO:0007669"/>
    <property type="project" value="TreeGrafter"/>
</dbReference>
<name>A0AA38HB69_9TREE</name>
<proteinExistence type="inferred from homology"/>
<organism evidence="7 8">
    <name type="scientific">Dioszegia hungarica</name>
    <dbReference type="NCBI Taxonomy" id="4972"/>
    <lineage>
        <taxon>Eukaryota</taxon>
        <taxon>Fungi</taxon>
        <taxon>Dikarya</taxon>
        <taxon>Basidiomycota</taxon>
        <taxon>Agaricomycotina</taxon>
        <taxon>Tremellomycetes</taxon>
        <taxon>Tremellales</taxon>
        <taxon>Bulleribasidiaceae</taxon>
        <taxon>Dioszegia</taxon>
    </lineage>
</organism>
<dbReference type="PANTHER" id="PTHR13556:SF2">
    <property type="entry name" value="TRANSCRIPTIONAL ADAPTER 3"/>
    <property type="match status" value="1"/>
</dbReference>
<dbReference type="GO" id="GO:0005634">
    <property type="term" value="C:nucleus"/>
    <property type="evidence" value="ECO:0007669"/>
    <property type="project" value="UniProtKB-SubCell"/>
</dbReference>
<dbReference type="PANTHER" id="PTHR13556">
    <property type="entry name" value="TRANSCRIPTIONAL ADAPTER 3-RELATED"/>
    <property type="match status" value="1"/>
</dbReference>
<feature type="compositionally biased region" description="Basic and acidic residues" evidence="6">
    <location>
        <begin position="90"/>
        <end position="106"/>
    </location>
</feature>
<reference evidence="7" key="1">
    <citation type="journal article" date="2022" name="G3 (Bethesda)">
        <title>High quality genome of the basidiomycete yeast Dioszegia hungarica PDD-24b-2 isolated from cloud water.</title>
        <authorList>
            <person name="Jarrige D."/>
            <person name="Haridas S."/>
            <person name="Bleykasten-Grosshans C."/>
            <person name="Joly M."/>
            <person name="Nadalig T."/>
            <person name="Sancelme M."/>
            <person name="Vuilleumier S."/>
            <person name="Grigoriev I.V."/>
            <person name="Amato P."/>
            <person name="Bringel F."/>
        </authorList>
    </citation>
    <scope>NUCLEOTIDE SEQUENCE</scope>
    <source>
        <strain evidence="7">PDD-24b-2</strain>
    </source>
</reference>
<comment type="caution">
    <text evidence="7">The sequence shown here is derived from an EMBL/GenBank/DDBJ whole genome shotgun (WGS) entry which is preliminary data.</text>
</comment>
<comment type="subcellular location">
    <subcellularLocation>
        <location evidence="1">Nucleus</location>
    </subcellularLocation>
</comment>
<evidence type="ECO:0000256" key="2">
    <source>
        <dbReference type="ARBA" id="ARBA00005330"/>
    </source>
</evidence>
<feature type="compositionally biased region" description="Basic residues" evidence="6">
    <location>
        <begin position="474"/>
        <end position="484"/>
    </location>
</feature>
<evidence type="ECO:0000256" key="1">
    <source>
        <dbReference type="ARBA" id="ARBA00004123"/>
    </source>
</evidence>
<evidence type="ECO:0000256" key="5">
    <source>
        <dbReference type="ARBA" id="ARBA00023242"/>
    </source>
</evidence>
<evidence type="ECO:0000256" key="4">
    <source>
        <dbReference type="ARBA" id="ARBA00023163"/>
    </source>
</evidence>
<dbReference type="GO" id="GO:0003713">
    <property type="term" value="F:transcription coactivator activity"/>
    <property type="evidence" value="ECO:0007669"/>
    <property type="project" value="TreeGrafter"/>
</dbReference>
<sequence>MPRAATPSQAPAQAGTHHLQALISSTTYPKPFSFEQLEFLRHEIHIRRSGSHARLVELDPSEEERMKREKKERKRREKDRAAEAEAAALAERRAAESGVKVKRERTSLSPAASVASTSAMPVMHASQYKKKKKRVVDSDDEGQARDRSMTVASPPGPSHHMTTSGLKVKLPGNTKGRPSLPSVEIPYTPPIIAGPSGYGNHIDFSLPTPSNRPLIPPRPGVQKPLPPGPKKQADVNEDFSNVKAPTQVNFPTFWAGVEPYVREIREDDLAMLGFKAEAPELYDVPPRGRHYTEVWDEEDGNPIGTTHRISVPNLRQLNGTYPPSTLVPSWIPAQDLKEEYSVEELRGLGNITERVVAAVVALETDPASHGRMATDFDGKEAVKVDVKELEERVKKELRAVMLLGEHEEFEAGKRDDDEITASLRTCQRLLLAQTAINDARKLRLAEKAKHRLAYAEYQNALDGVESNIEEHWAKRTKKHGHASKKPAPVPTKDSRPPVPEVLKKLVQVRKKWVESVGDKMKGMPRGVMVGLPEESAYLGIAEAMDEDEARVEGVVDDGHDDE</sequence>
<keyword evidence="5" id="KW-0539">Nucleus</keyword>
<dbReference type="InterPro" id="IPR019340">
    <property type="entry name" value="Histone_AcTrfase_su3"/>
</dbReference>
<keyword evidence="3" id="KW-0805">Transcription regulation</keyword>
<protein>
    <submittedName>
        <fullName evidence="7">Histone acetyltransferases subunit 3-domain-containing protein</fullName>
    </submittedName>
</protein>
<dbReference type="Proteomes" id="UP001164286">
    <property type="component" value="Unassembled WGS sequence"/>
</dbReference>
<gene>
    <name evidence="7" type="ORF">MKK02DRAFT_45056</name>
</gene>
<dbReference type="AlphaFoldDB" id="A0AA38HB69"/>
<feature type="region of interest" description="Disordered" evidence="6">
    <location>
        <begin position="58"/>
        <end position="182"/>
    </location>
</feature>
<evidence type="ECO:0000313" key="8">
    <source>
        <dbReference type="Proteomes" id="UP001164286"/>
    </source>
</evidence>
<evidence type="ECO:0000256" key="6">
    <source>
        <dbReference type="SAM" id="MobiDB-lite"/>
    </source>
</evidence>
<dbReference type="GO" id="GO:0006357">
    <property type="term" value="P:regulation of transcription by RNA polymerase II"/>
    <property type="evidence" value="ECO:0007669"/>
    <property type="project" value="TreeGrafter"/>
</dbReference>
<dbReference type="GeneID" id="77732418"/>
<comment type="similarity">
    <text evidence="2">Belongs to the NGG1 family.</text>
</comment>
<feature type="region of interest" description="Disordered" evidence="6">
    <location>
        <begin position="474"/>
        <end position="497"/>
    </location>
</feature>
<dbReference type="EMBL" id="JAKWFO010000005">
    <property type="protein sequence ID" value="KAI9636349.1"/>
    <property type="molecule type" value="Genomic_DNA"/>
</dbReference>
<accession>A0AA38HB69</accession>
<dbReference type="RefSeq" id="XP_052946126.1">
    <property type="nucleotide sequence ID" value="XM_053093213.1"/>
</dbReference>
<evidence type="ECO:0000256" key="3">
    <source>
        <dbReference type="ARBA" id="ARBA00023015"/>
    </source>
</evidence>